<dbReference type="SUPFAM" id="SSF52833">
    <property type="entry name" value="Thioredoxin-like"/>
    <property type="match status" value="1"/>
</dbReference>
<reference evidence="7 8" key="1">
    <citation type="journal article" date="2017" name="Elife">
        <title>Extensive horizontal gene transfer in cheese-associated bacteria.</title>
        <authorList>
            <person name="Bonham K.S."/>
            <person name="Wolfe B.E."/>
            <person name="Dutton R.J."/>
        </authorList>
    </citation>
    <scope>NUCLEOTIDE SEQUENCE [LARGE SCALE GENOMIC DNA]</scope>
    <source>
        <strain evidence="7 8">JB196</strain>
    </source>
</reference>
<dbReference type="PROSITE" id="PS00763">
    <property type="entry name" value="GLUTATHIONE_PEROXID_2"/>
    <property type="match status" value="1"/>
</dbReference>
<dbReference type="Gene3D" id="3.40.30.10">
    <property type="entry name" value="Glutaredoxin"/>
    <property type="match status" value="1"/>
</dbReference>
<keyword evidence="3 5" id="KW-0560">Oxidoreductase</keyword>
<dbReference type="PANTHER" id="PTHR11592">
    <property type="entry name" value="GLUTATHIONE PEROXIDASE"/>
    <property type="match status" value="1"/>
</dbReference>
<dbReference type="EMBL" id="QPGL01000002">
    <property type="protein sequence ID" value="RCS70605.1"/>
    <property type="molecule type" value="Genomic_DNA"/>
</dbReference>
<dbReference type="CDD" id="cd00340">
    <property type="entry name" value="GSH_Peroxidase"/>
    <property type="match status" value="1"/>
</dbReference>
<evidence type="ECO:0000256" key="2">
    <source>
        <dbReference type="ARBA" id="ARBA00022559"/>
    </source>
</evidence>
<dbReference type="PRINTS" id="PR01011">
    <property type="entry name" value="GLUTPROXDASE"/>
</dbReference>
<organism evidence="7 8">
    <name type="scientific">Vibrio casei</name>
    <dbReference type="NCBI Taxonomy" id="673372"/>
    <lineage>
        <taxon>Bacteria</taxon>
        <taxon>Pseudomonadati</taxon>
        <taxon>Pseudomonadota</taxon>
        <taxon>Gammaproteobacteria</taxon>
        <taxon>Vibrionales</taxon>
        <taxon>Vibrionaceae</taxon>
        <taxon>Vibrio</taxon>
    </lineage>
</organism>
<comment type="caution">
    <text evidence="7">The sequence shown here is derived from an EMBL/GenBank/DDBJ whole genome shotgun (WGS) entry which is preliminary data.</text>
</comment>
<dbReference type="RefSeq" id="WP_086960099.1">
    <property type="nucleotide sequence ID" value="NZ_AP018681.1"/>
</dbReference>
<dbReference type="PROSITE" id="PS51352">
    <property type="entry name" value="THIOREDOXIN_2"/>
    <property type="match status" value="1"/>
</dbReference>
<dbReference type="InterPro" id="IPR036249">
    <property type="entry name" value="Thioredoxin-like_sf"/>
</dbReference>
<comment type="similarity">
    <text evidence="1 5">Belongs to the glutathione peroxidase family.</text>
</comment>
<sequence length="178" mass="20068">MNVHDFKVKSVSGDLVDLSQYQGKILLIVNIATKCGLTPQLEGLEKLYKAYKDKGVEVLGFPCNQFLEQSPEDDQGIMDFCQVNYGVSFTNFAKIEVNGPDADPLFKHLKMQRHEDKSNDASEGLLEKLTSIGQVFGDGELKWNFTKFLVDADGNVVERYSPTYLAEELAEEIDKHRK</sequence>
<dbReference type="InterPro" id="IPR013766">
    <property type="entry name" value="Thioredoxin_domain"/>
</dbReference>
<keyword evidence="8" id="KW-1185">Reference proteome</keyword>
<dbReference type="GeneID" id="303190116"/>
<dbReference type="Pfam" id="PF00255">
    <property type="entry name" value="GSHPx"/>
    <property type="match status" value="1"/>
</dbReference>
<dbReference type="GO" id="GO:0034599">
    <property type="term" value="P:cellular response to oxidative stress"/>
    <property type="evidence" value="ECO:0007669"/>
    <property type="project" value="TreeGrafter"/>
</dbReference>
<evidence type="ECO:0000313" key="8">
    <source>
        <dbReference type="Proteomes" id="UP000252479"/>
    </source>
</evidence>
<dbReference type="PROSITE" id="PS51355">
    <property type="entry name" value="GLUTATHIONE_PEROXID_3"/>
    <property type="match status" value="1"/>
</dbReference>
<evidence type="ECO:0000256" key="5">
    <source>
        <dbReference type="RuleBase" id="RU000499"/>
    </source>
</evidence>
<proteinExistence type="inferred from homology"/>
<dbReference type="GO" id="GO:0004601">
    <property type="term" value="F:peroxidase activity"/>
    <property type="evidence" value="ECO:0007669"/>
    <property type="project" value="UniProtKB-KW"/>
</dbReference>
<dbReference type="PIRSF" id="PIRSF000303">
    <property type="entry name" value="Glutathion_perox"/>
    <property type="match status" value="1"/>
</dbReference>
<dbReference type="InterPro" id="IPR029760">
    <property type="entry name" value="GPX_CS"/>
</dbReference>
<dbReference type="FunFam" id="3.40.30.10:FF:000010">
    <property type="entry name" value="Glutathione peroxidase"/>
    <property type="match status" value="1"/>
</dbReference>
<evidence type="ECO:0000256" key="3">
    <source>
        <dbReference type="ARBA" id="ARBA00023002"/>
    </source>
</evidence>
<feature type="domain" description="Thioredoxin" evidence="6">
    <location>
        <begin position="1"/>
        <end position="178"/>
    </location>
</feature>
<keyword evidence="2 5" id="KW-0575">Peroxidase</keyword>
<dbReference type="PANTHER" id="PTHR11592:SF78">
    <property type="entry name" value="GLUTATHIONE PEROXIDASE"/>
    <property type="match status" value="1"/>
</dbReference>
<evidence type="ECO:0000256" key="4">
    <source>
        <dbReference type="PIRSR" id="PIRSR000303-1"/>
    </source>
</evidence>
<feature type="active site" evidence="4">
    <location>
        <position position="35"/>
    </location>
</feature>
<dbReference type="InterPro" id="IPR000889">
    <property type="entry name" value="Glutathione_peroxidase"/>
</dbReference>
<dbReference type="AlphaFoldDB" id="A0A368LJ05"/>
<dbReference type="Proteomes" id="UP000252479">
    <property type="component" value="Unassembled WGS sequence"/>
</dbReference>
<evidence type="ECO:0000259" key="6">
    <source>
        <dbReference type="PROSITE" id="PS51352"/>
    </source>
</evidence>
<gene>
    <name evidence="7" type="ORF">CIK83_14405</name>
</gene>
<name>A0A368LJ05_9VIBR</name>
<evidence type="ECO:0000313" key="7">
    <source>
        <dbReference type="EMBL" id="RCS70605.1"/>
    </source>
</evidence>
<evidence type="ECO:0000256" key="1">
    <source>
        <dbReference type="ARBA" id="ARBA00006926"/>
    </source>
</evidence>
<accession>A0A368LJ05</accession>
<dbReference type="OrthoDB" id="9785502at2"/>
<protein>
    <recommendedName>
        <fullName evidence="5">Glutathione peroxidase</fullName>
    </recommendedName>
</protein>